<keyword evidence="14" id="KW-0829">Tyrosine-protein kinase</keyword>
<evidence type="ECO:0000313" key="21">
    <source>
        <dbReference type="EMBL" id="MXV51305.1"/>
    </source>
</evidence>
<evidence type="ECO:0000256" key="9">
    <source>
        <dbReference type="ARBA" id="ARBA00022741"/>
    </source>
</evidence>
<evidence type="ECO:0000313" key="22">
    <source>
        <dbReference type="Proteomes" id="UP000466586"/>
    </source>
</evidence>
<dbReference type="GO" id="GO:0005886">
    <property type="term" value="C:plasma membrane"/>
    <property type="evidence" value="ECO:0007669"/>
    <property type="project" value="UniProtKB-SubCell"/>
</dbReference>
<protein>
    <recommendedName>
        <fullName evidence="4">non-specific protein-tyrosine kinase</fullName>
        <ecNumber evidence="4">2.7.10.2</ecNumber>
    </recommendedName>
</protein>
<feature type="transmembrane region" description="Helical" evidence="17">
    <location>
        <begin position="24"/>
        <end position="45"/>
    </location>
</feature>
<feature type="coiled-coil region" evidence="16">
    <location>
        <begin position="265"/>
        <end position="292"/>
    </location>
</feature>
<organism evidence="21 22">
    <name type="scientific">Hufsiella arboris</name>
    <dbReference type="NCBI Taxonomy" id="2695275"/>
    <lineage>
        <taxon>Bacteria</taxon>
        <taxon>Pseudomonadati</taxon>
        <taxon>Bacteroidota</taxon>
        <taxon>Sphingobacteriia</taxon>
        <taxon>Sphingobacteriales</taxon>
        <taxon>Sphingobacteriaceae</taxon>
        <taxon>Hufsiella</taxon>
    </lineage>
</organism>
<dbReference type="AlphaFoldDB" id="A0A7K1Y9P4"/>
<proteinExistence type="inferred from homology"/>
<dbReference type="InterPro" id="IPR025669">
    <property type="entry name" value="AAA_dom"/>
</dbReference>
<name>A0A7K1Y9P4_9SPHI</name>
<evidence type="ECO:0000256" key="1">
    <source>
        <dbReference type="ARBA" id="ARBA00004429"/>
    </source>
</evidence>
<evidence type="ECO:0000256" key="2">
    <source>
        <dbReference type="ARBA" id="ARBA00007316"/>
    </source>
</evidence>
<keyword evidence="11" id="KW-0067">ATP-binding</keyword>
<evidence type="ECO:0000256" key="8">
    <source>
        <dbReference type="ARBA" id="ARBA00022692"/>
    </source>
</evidence>
<feature type="domain" description="Tyrosine-protein kinase G-rich" evidence="20">
    <location>
        <begin position="431"/>
        <end position="509"/>
    </location>
</feature>
<keyword evidence="12 17" id="KW-1133">Transmembrane helix</keyword>
<comment type="similarity">
    <text evidence="3">Belongs to the etk/wzc family.</text>
</comment>
<dbReference type="Pfam" id="PF13807">
    <property type="entry name" value="GNVR"/>
    <property type="match status" value="1"/>
</dbReference>
<evidence type="ECO:0000259" key="18">
    <source>
        <dbReference type="Pfam" id="PF02706"/>
    </source>
</evidence>
<dbReference type="EMBL" id="WVHT01000004">
    <property type="protein sequence ID" value="MXV51305.1"/>
    <property type="molecule type" value="Genomic_DNA"/>
</dbReference>
<evidence type="ECO:0000256" key="3">
    <source>
        <dbReference type="ARBA" id="ARBA00008883"/>
    </source>
</evidence>
<keyword evidence="22" id="KW-1185">Reference proteome</keyword>
<evidence type="ECO:0000256" key="10">
    <source>
        <dbReference type="ARBA" id="ARBA00022777"/>
    </source>
</evidence>
<evidence type="ECO:0000256" key="13">
    <source>
        <dbReference type="ARBA" id="ARBA00023136"/>
    </source>
</evidence>
<keyword evidence="9" id="KW-0547">Nucleotide-binding</keyword>
<evidence type="ECO:0000256" key="5">
    <source>
        <dbReference type="ARBA" id="ARBA00022475"/>
    </source>
</evidence>
<comment type="similarity">
    <text evidence="2">Belongs to the CpsD/CapB family.</text>
</comment>
<keyword evidence="5" id="KW-1003">Cell membrane</keyword>
<dbReference type="PANTHER" id="PTHR32309">
    <property type="entry name" value="TYROSINE-PROTEIN KINASE"/>
    <property type="match status" value="1"/>
</dbReference>
<dbReference type="Proteomes" id="UP000466586">
    <property type="component" value="Unassembled WGS sequence"/>
</dbReference>
<comment type="caution">
    <text evidence="21">The sequence shown here is derived from an EMBL/GenBank/DDBJ whole genome shotgun (WGS) entry which is preliminary data.</text>
</comment>
<dbReference type="EC" id="2.7.10.2" evidence="4"/>
<gene>
    <name evidence="21" type="ORF">GS399_10025</name>
</gene>
<keyword evidence="7 21" id="KW-0808">Transferase</keyword>
<reference evidence="21 22" key="1">
    <citation type="submission" date="2019-11" db="EMBL/GenBank/DDBJ databases">
        <title>Pedobacter sp. HMF7647 Genome sequencing and assembly.</title>
        <authorList>
            <person name="Kang H."/>
            <person name="Kim H."/>
            <person name="Joh K."/>
        </authorList>
    </citation>
    <scope>NUCLEOTIDE SEQUENCE [LARGE SCALE GENOMIC DNA]</scope>
    <source>
        <strain evidence="21 22">HMF7647</strain>
    </source>
</reference>
<dbReference type="SUPFAM" id="SSF52540">
    <property type="entry name" value="P-loop containing nucleoside triphosphate hydrolases"/>
    <property type="match status" value="1"/>
</dbReference>
<evidence type="ECO:0000259" key="19">
    <source>
        <dbReference type="Pfam" id="PF13614"/>
    </source>
</evidence>
<feature type="transmembrane region" description="Helical" evidence="17">
    <location>
        <begin position="488"/>
        <end position="507"/>
    </location>
</feature>
<dbReference type="NCBIfam" id="TIGR01007">
    <property type="entry name" value="eps_fam"/>
    <property type="match status" value="1"/>
</dbReference>
<dbReference type="InterPro" id="IPR050445">
    <property type="entry name" value="Bact_polysacc_biosynth/exp"/>
</dbReference>
<evidence type="ECO:0000256" key="11">
    <source>
        <dbReference type="ARBA" id="ARBA00022840"/>
    </source>
</evidence>
<dbReference type="PANTHER" id="PTHR32309:SF13">
    <property type="entry name" value="FERRIC ENTEROBACTIN TRANSPORT PROTEIN FEPE"/>
    <property type="match status" value="1"/>
</dbReference>
<dbReference type="InterPro" id="IPR003856">
    <property type="entry name" value="LPS_length_determ_N"/>
</dbReference>
<evidence type="ECO:0000256" key="15">
    <source>
        <dbReference type="ARBA" id="ARBA00051245"/>
    </source>
</evidence>
<dbReference type="InterPro" id="IPR005702">
    <property type="entry name" value="Wzc-like_C"/>
</dbReference>
<evidence type="ECO:0000256" key="12">
    <source>
        <dbReference type="ARBA" id="ARBA00022989"/>
    </source>
</evidence>
<accession>A0A7K1Y9P4</accession>
<comment type="catalytic activity">
    <reaction evidence="15">
        <text>L-tyrosyl-[protein] + ATP = O-phospho-L-tyrosyl-[protein] + ADP + H(+)</text>
        <dbReference type="Rhea" id="RHEA:10596"/>
        <dbReference type="Rhea" id="RHEA-COMP:10136"/>
        <dbReference type="Rhea" id="RHEA-COMP:20101"/>
        <dbReference type="ChEBI" id="CHEBI:15378"/>
        <dbReference type="ChEBI" id="CHEBI:30616"/>
        <dbReference type="ChEBI" id="CHEBI:46858"/>
        <dbReference type="ChEBI" id="CHEBI:61978"/>
        <dbReference type="ChEBI" id="CHEBI:456216"/>
        <dbReference type="EC" id="2.7.10.2"/>
    </reaction>
</comment>
<dbReference type="GO" id="GO:0004715">
    <property type="term" value="F:non-membrane spanning protein tyrosine kinase activity"/>
    <property type="evidence" value="ECO:0007669"/>
    <property type="project" value="UniProtKB-EC"/>
</dbReference>
<feature type="domain" description="Polysaccharide chain length determinant N-terminal" evidence="18">
    <location>
        <begin position="10"/>
        <end position="104"/>
    </location>
</feature>
<keyword evidence="6" id="KW-0997">Cell inner membrane</keyword>
<keyword evidence="10 21" id="KW-0418">Kinase</keyword>
<evidence type="ECO:0000256" key="4">
    <source>
        <dbReference type="ARBA" id="ARBA00011903"/>
    </source>
</evidence>
<comment type="subcellular location">
    <subcellularLocation>
        <location evidence="1">Cell inner membrane</location>
        <topology evidence="1">Multi-pass membrane protein</topology>
    </subcellularLocation>
</comment>
<sequence length="767" mass="86530">MKTYSEKEKNISFSYFFSQLKQNWYLYAISLIIFLGLGYTYNWLATKYYLTSSTMLLQAQPITPDPSSQYANGGVSSALNLPDNVKNEGDVLRSRNLIKEVVQDMRLNIKTFSGTGILASEIYQESPFSVQILRAKVDTLKKMNYDISIIDNKKLTISNEDESVSKTVFFGKPIHLPQYDIVIFRAPGITAPESSYSFQIVSEDDAIIDIQNNYDAEFVDKSTTTIGLTLYYPNSKKGEAILQNIMSQYLVDNIDNKRRIIDSTINFINSRIASVEGELNNVEKNYQEYRANNSIADIAEQSRVLEGNANEYANKYQQQKIQLSIVNDLRNRLSESGNRQVIPSSLSIQNASFAASLDQYNSLLTQRAKERLSYTDTNPVIVNLDQQIELVRHNLLESISSYEKEMQLNTAGLSNQNSIINSSIRQAPEKQRTVMDFNRQQDLKHQLYIYLLQKREEASMAQAADMPYSRIIDNAKSTKAPAKPIKPIIYVMTFFLGLIVPFGYVNAKNIFASKINSDADIEKQTDVEIIGKIGHHSMKNNKLLDAPHHQSIVAESFRTLRTKLRNILNSDQSNVIMVTSSVNGEGKTFLTWNLGNILALSEKKVVLIELDLRKPKLSSMIGIDNKDFGFSNYVIDDLDVDSIIKPSALNSNLSIISSGPVVVNASELLLSYKLPQLINELKKKFDFIILDSSPIGLVSDALIIQKQADMTIYVCRHNYTDKAQIDIINDLKTKDNVDNIYLVVNDVNFAKAGYTGYGYGMGYGNYN</sequence>
<evidence type="ECO:0000256" key="16">
    <source>
        <dbReference type="SAM" id="Coils"/>
    </source>
</evidence>
<dbReference type="RefSeq" id="WP_160844485.1">
    <property type="nucleotide sequence ID" value="NZ_WVHT01000004.1"/>
</dbReference>
<evidence type="ECO:0000256" key="6">
    <source>
        <dbReference type="ARBA" id="ARBA00022519"/>
    </source>
</evidence>
<evidence type="ECO:0000256" key="17">
    <source>
        <dbReference type="SAM" id="Phobius"/>
    </source>
</evidence>
<evidence type="ECO:0000256" key="14">
    <source>
        <dbReference type="ARBA" id="ARBA00023137"/>
    </source>
</evidence>
<dbReference type="Gene3D" id="3.40.50.300">
    <property type="entry name" value="P-loop containing nucleotide triphosphate hydrolases"/>
    <property type="match status" value="1"/>
</dbReference>
<feature type="domain" description="AAA" evidence="19">
    <location>
        <begin position="574"/>
        <end position="695"/>
    </location>
</feature>
<dbReference type="InterPro" id="IPR027417">
    <property type="entry name" value="P-loop_NTPase"/>
</dbReference>
<evidence type="ECO:0000256" key="7">
    <source>
        <dbReference type="ARBA" id="ARBA00022679"/>
    </source>
</evidence>
<keyword evidence="8 17" id="KW-0812">Transmembrane</keyword>
<dbReference type="InterPro" id="IPR032807">
    <property type="entry name" value="GNVR"/>
</dbReference>
<dbReference type="Pfam" id="PF13614">
    <property type="entry name" value="AAA_31"/>
    <property type="match status" value="1"/>
</dbReference>
<dbReference type="GO" id="GO:0005524">
    <property type="term" value="F:ATP binding"/>
    <property type="evidence" value="ECO:0007669"/>
    <property type="project" value="UniProtKB-KW"/>
</dbReference>
<evidence type="ECO:0000259" key="20">
    <source>
        <dbReference type="Pfam" id="PF13807"/>
    </source>
</evidence>
<keyword evidence="13 17" id="KW-0472">Membrane</keyword>
<keyword evidence="16" id="KW-0175">Coiled coil</keyword>
<dbReference type="CDD" id="cd05387">
    <property type="entry name" value="BY-kinase"/>
    <property type="match status" value="1"/>
</dbReference>
<dbReference type="Pfam" id="PF02706">
    <property type="entry name" value="Wzz"/>
    <property type="match status" value="1"/>
</dbReference>